<dbReference type="GO" id="GO:0005634">
    <property type="term" value="C:nucleus"/>
    <property type="evidence" value="ECO:0007669"/>
    <property type="project" value="TreeGrafter"/>
</dbReference>
<feature type="compositionally biased region" description="Polar residues" evidence="5">
    <location>
        <begin position="585"/>
        <end position="611"/>
    </location>
</feature>
<comment type="subcellular location">
    <subcellularLocation>
        <location evidence="1">Cytoplasm</location>
    </subcellularLocation>
</comment>
<dbReference type="Proteomes" id="UP000824782">
    <property type="component" value="Unassembled WGS sequence"/>
</dbReference>
<feature type="compositionally biased region" description="Polar residues" evidence="5">
    <location>
        <begin position="223"/>
        <end position="238"/>
    </location>
</feature>
<comment type="caution">
    <text evidence="6">The sequence shown here is derived from an EMBL/GenBank/DDBJ whole genome shotgun (WGS) entry which is preliminary data.</text>
</comment>
<name>A0AAV7C3G6_ENGPU</name>
<dbReference type="GO" id="GO:0015629">
    <property type="term" value="C:actin cytoskeleton"/>
    <property type="evidence" value="ECO:0007669"/>
    <property type="project" value="TreeGrafter"/>
</dbReference>
<evidence type="ECO:0008006" key="8">
    <source>
        <dbReference type="Google" id="ProtNLM"/>
    </source>
</evidence>
<dbReference type="EMBL" id="WNYA01000004">
    <property type="protein sequence ID" value="KAG8579515.1"/>
    <property type="molecule type" value="Genomic_DNA"/>
</dbReference>
<dbReference type="AlphaFoldDB" id="A0AAV7C3G6"/>
<feature type="region of interest" description="Disordered" evidence="5">
    <location>
        <begin position="839"/>
        <end position="908"/>
    </location>
</feature>
<feature type="region of interest" description="Disordered" evidence="5">
    <location>
        <begin position="658"/>
        <end position="825"/>
    </location>
</feature>
<evidence type="ECO:0000256" key="4">
    <source>
        <dbReference type="ARBA" id="ARBA00038161"/>
    </source>
</evidence>
<proteinExistence type="inferred from homology"/>
<feature type="region of interest" description="Disordered" evidence="5">
    <location>
        <begin position="438"/>
        <end position="620"/>
    </location>
</feature>
<dbReference type="PANTHER" id="PTHR24217">
    <property type="entry name" value="PUTATIVE-RELATED"/>
    <property type="match status" value="1"/>
</dbReference>
<dbReference type="GO" id="GO:0032233">
    <property type="term" value="P:positive regulation of actin filament bundle assembly"/>
    <property type="evidence" value="ECO:0007669"/>
    <property type="project" value="TreeGrafter"/>
</dbReference>
<sequence length="931" mass="101922">MMLKSSTISQSTLGGPMVPHGLPYGFIDQNVVGHETWNTTSEEFLGVENNDGEPKENDQVIEVTRAVWAVVEEEPDEALNGFTKGENLGYKEETKPVEAPMRLDPVPIKTEENDLQWKIVPNTEVQQTTSVQQSRRMYFPRSISLTEKELREAQLLSDNNAPQLSPSGSCSRGAQLFHRRRQKLKALEEKKLAQQSAVQRPDQVQHGVKLADLKKTDRQFGSLQPSHFYSMDETTTNHGSGGETDDVWVDDTKETDFPPIDKRAPSPSASEEDHQGPLSAYLKETLAVSNSNTNGLIIESNQETESPVKKEQNGSVNTQYCEVHLTLSKPISVSNRTAKPFGGQSTAKLNECSSEKSPPVDHPPPPTYAETLSSPPPVSRVRSPPAYSALYPIEPANMTPVQQVINHGESRLTPQPKTGILESISARKGPKKSMFTFIEKPKMAPNPELLSMVQNSDERRKHGKGQRDVSTEEEPFALGAEASNFQNKSPHAANNADQAHTMPNWSSSLKSPGISPKPPPMPVQALSEDKGKGAELFARRQSRMERYVVESPSPLDSIRSPSPTMSLPPSWKYASKTPPPPFSHQPKNNQRSPKIPASSTVNNTASENVQAQKELEISKRQPYQLQSSLFILSPAKDPLSTLPKAAPPPKPMVMESHRFTRQTSCPTSPGVPSPTIYSPSYFQSIRSPSSVNMSPSSASDAPPSFGRRTPTNPVSPMSPVPFSSTMVSSPRNKTVIQAPRPTFSAKTAGLESQKPREFVAGPSYNRALHHRGSLDGWGNSSASPQSYDEVIQSPPPPRSMSPAWSDRSQSPSPLRMENDLKAGKQMKALLARNIINAAKRKSTSPWGVTSPQSPLHISTPWSPTVGNGSSLPATPRGRRSPTGSDISIESEDSGAKSPGFRSYPFSPRGWYGSLRLKRESLPSSSPFPYTP</sequence>
<feature type="compositionally biased region" description="Polar residues" evidence="5">
    <location>
        <begin position="334"/>
        <end position="356"/>
    </location>
</feature>
<reference evidence="6" key="1">
    <citation type="thesis" date="2020" institute="ProQuest LLC" country="789 East Eisenhower Parkway, Ann Arbor, MI, USA">
        <title>Comparative Genomics and Chromosome Evolution.</title>
        <authorList>
            <person name="Mudd A.B."/>
        </authorList>
    </citation>
    <scope>NUCLEOTIDE SEQUENCE</scope>
    <source>
        <strain evidence="6">237g6f4</strain>
        <tissue evidence="6">Blood</tissue>
    </source>
</reference>
<accession>A0AAV7C3G6</accession>
<keyword evidence="3" id="KW-0597">Phosphoprotein</keyword>
<dbReference type="PANTHER" id="PTHR24217:SF13">
    <property type="entry name" value="SYNAPTOPODIN"/>
    <property type="match status" value="1"/>
</dbReference>
<feature type="compositionally biased region" description="Polar residues" evidence="5">
    <location>
        <begin position="495"/>
        <end position="505"/>
    </location>
</feature>
<gene>
    <name evidence="6" type="ORF">GDO81_010922</name>
</gene>
<dbReference type="EMBL" id="WNYA01000004">
    <property type="protein sequence ID" value="KAG8579514.1"/>
    <property type="molecule type" value="Genomic_DNA"/>
</dbReference>
<keyword evidence="2" id="KW-0963">Cytoplasm</keyword>
<feature type="compositionally biased region" description="Low complexity" evidence="5">
    <location>
        <begin position="684"/>
        <end position="704"/>
    </location>
</feature>
<dbReference type="GO" id="GO:0003779">
    <property type="term" value="F:actin binding"/>
    <property type="evidence" value="ECO:0007669"/>
    <property type="project" value="TreeGrafter"/>
</dbReference>
<evidence type="ECO:0000256" key="1">
    <source>
        <dbReference type="ARBA" id="ARBA00004496"/>
    </source>
</evidence>
<feature type="compositionally biased region" description="Basic and acidic residues" evidence="5">
    <location>
        <begin position="456"/>
        <end position="470"/>
    </location>
</feature>
<evidence type="ECO:0000313" key="6">
    <source>
        <dbReference type="EMBL" id="KAG8579514.1"/>
    </source>
</evidence>
<comment type="similarity">
    <text evidence="4">Belongs to the synaptopodin family.</text>
</comment>
<protein>
    <recommendedName>
        <fullName evidence="8">Synaptopodin</fullName>
    </recommendedName>
</protein>
<evidence type="ECO:0000313" key="7">
    <source>
        <dbReference type="Proteomes" id="UP000824782"/>
    </source>
</evidence>
<organism evidence="6 7">
    <name type="scientific">Engystomops pustulosus</name>
    <name type="common">Tungara frog</name>
    <name type="synonym">Physalaemus pustulosus</name>
    <dbReference type="NCBI Taxonomy" id="76066"/>
    <lineage>
        <taxon>Eukaryota</taxon>
        <taxon>Metazoa</taxon>
        <taxon>Chordata</taxon>
        <taxon>Craniata</taxon>
        <taxon>Vertebrata</taxon>
        <taxon>Euteleostomi</taxon>
        <taxon>Amphibia</taxon>
        <taxon>Batrachia</taxon>
        <taxon>Anura</taxon>
        <taxon>Neobatrachia</taxon>
        <taxon>Hyloidea</taxon>
        <taxon>Leptodactylidae</taxon>
        <taxon>Leiuperinae</taxon>
        <taxon>Engystomops</taxon>
    </lineage>
</organism>
<feature type="compositionally biased region" description="Basic and acidic residues" evidence="5">
    <location>
        <begin position="250"/>
        <end position="264"/>
    </location>
</feature>
<dbReference type="GO" id="GO:0030018">
    <property type="term" value="C:Z disc"/>
    <property type="evidence" value="ECO:0007669"/>
    <property type="project" value="TreeGrafter"/>
</dbReference>
<dbReference type="InterPro" id="IPR051976">
    <property type="entry name" value="Synaptopodin_domain"/>
</dbReference>
<evidence type="ECO:0000256" key="2">
    <source>
        <dbReference type="ARBA" id="ARBA00022490"/>
    </source>
</evidence>
<feature type="region of interest" description="Disordered" evidence="5">
    <location>
        <begin position="223"/>
        <end position="276"/>
    </location>
</feature>
<evidence type="ECO:0000256" key="5">
    <source>
        <dbReference type="SAM" id="MobiDB-lite"/>
    </source>
</evidence>
<feature type="compositionally biased region" description="Low complexity" evidence="5">
    <location>
        <begin position="714"/>
        <end position="730"/>
    </location>
</feature>
<feature type="region of interest" description="Disordered" evidence="5">
    <location>
        <begin position="334"/>
        <end position="383"/>
    </location>
</feature>
<evidence type="ECO:0000256" key="3">
    <source>
        <dbReference type="ARBA" id="ARBA00022553"/>
    </source>
</evidence>
<feature type="compositionally biased region" description="Polar residues" evidence="5">
    <location>
        <begin position="843"/>
        <end position="872"/>
    </location>
</feature>
<keyword evidence="7" id="KW-1185">Reference proteome</keyword>